<reference evidence="1" key="1">
    <citation type="submission" date="2023-05" db="EMBL/GenBank/DDBJ databases">
        <authorList>
            <consortium name="ELIXIR-Norway"/>
        </authorList>
    </citation>
    <scope>NUCLEOTIDE SEQUENCE</scope>
</reference>
<dbReference type="EMBL" id="OX596098">
    <property type="protein sequence ID" value="CAM9619063.1"/>
    <property type="molecule type" value="Genomic_DNA"/>
</dbReference>
<dbReference type="Proteomes" id="UP001162501">
    <property type="component" value="Chromosome 14"/>
</dbReference>
<proteinExistence type="predicted"/>
<accession>A0AC59YEV1</accession>
<evidence type="ECO:0000313" key="1">
    <source>
        <dbReference type="EMBL" id="CAM9619063.1"/>
    </source>
</evidence>
<gene>
    <name evidence="1" type="ORF">MRATA1EN22A_LOCUS5059</name>
</gene>
<organism evidence="1 2">
    <name type="scientific">Rangifer tarandus platyrhynchus</name>
    <name type="common">Svalbard reindeer</name>
    <dbReference type="NCBI Taxonomy" id="3082113"/>
    <lineage>
        <taxon>Eukaryota</taxon>
        <taxon>Metazoa</taxon>
        <taxon>Chordata</taxon>
        <taxon>Craniata</taxon>
        <taxon>Vertebrata</taxon>
        <taxon>Euteleostomi</taxon>
        <taxon>Mammalia</taxon>
        <taxon>Eutheria</taxon>
        <taxon>Laurasiatheria</taxon>
        <taxon>Artiodactyla</taxon>
        <taxon>Ruminantia</taxon>
        <taxon>Pecora</taxon>
        <taxon>Cervidae</taxon>
        <taxon>Odocoileinae</taxon>
        <taxon>Rangifer</taxon>
    </lineage>
</organism>
<protein>
    <submittedName>
        <fullName evidence="1">Uncharacterized protein</fullName>
    </submittedName>
</protein>
<sequence length="123" mass="13162">MSWTRLSSGRLLGLRKAGYPGLLSSQVSRAGVEDQEAPGMPGEVLRSLWGQWGPQDGSASGHRGQWCPRCSHRGEAAEKGVKPDLSFQLPRVLLREFTVLPAAEGPGPRDRRPLGGFSGDGAL</sequence>
<name>A0AC59YEV1_RANTA</name>
<reference evidence="1" key="2">
    <citation type="submission" date="2025-03" db="EMBL/GenBank/DDBJ databases">
        <authorList>
            <consortium name="ELIXIR-Norway"/>
            <consortium name="Elixir Norway"/>
        </authorList>
    </citation>
    <scope>NUCLEOTIDE SEQUENCE</scope>
</reference>
<evidence type="ECO:0000313" key="2">
    <source>
        <dbReference type="Proteomes" id="UP001162501"/>
    </source>
</evidence>